<proteinExistence type="predicted"/>
<feature type="compositionally biased region" description="Pro residues" evidence="1">
    <location>
        <begin position="15"/>
        <end position="30"/>
    </location>
</feature>
<dbReference type="Proteomes" id="UP001141327">
    <property type="component" value="Unassembled WGS sequence"/>
</dbReference>
<protein>
    <submittedName>
        <fullName evidence="2">Uncharacterized protein</fullName>
    </submittedName>
</protein>
<evidence type="ECO:0000256" key="1">
    <source>
        <dbReference type="SAM" id="MobiDB-lite"/>
    </source>
</evidence>
<reference evidence="2" key="1">
    <citation type="journal article" date="2022" name="bioRxiv">
        <title>Genomics of Preaxostyla Flagellates Illuminates Evolutionary Transitions and the Path Towards Mitochondrial Loss.</title>
        <authorList>
            <person name="Novak L.V.F."/>
            <person name="Treitli S.C."/>
            <person name="Pyrih J."/>
            <person name="Halakuc P."/>
            <person name="Pipaliya S.V."/>
            <person name="Vacek V."/>
            <person name="Brzon O."/>
            <person name="Soukal P."/>
            <person name="Eme L."/>
            <person name="Dacks J.B."/>
            <person name="Karnkowska A."/>
            <person name="Elias M."/>
            <person name="Hampl V."/>
        </authorList>
    </citation>
    <scope>NUCLEOTIDE SEQUENCE</scope>
    <source>
        <strain evidence="2">RCP-MX</strain>
    </source>
</reference>
<dbReference type="EMBL" id="JAPMOS010000020">
    <property type="protein sequence ID" value="KAJ4459354.1"/>
    <property type="molecule type" value="Genomic_DNA"/>
</dbReference>
<comment type="caution">
    <text evidence="2">The sequence shown here is derived from an EMBL/GenBank/DDBJ whole genome shotgun (WGS) entry which is preliminary data.</text>
</comment>
<sequence>MEQPNQTVPQKRPHVNPPEPSVGYPDLPPLPFDNDLELLERKLLFESAIRSYEEHDFGLHKLTTLNWQTRLQLRYPPQTSLRAVRRDLGG</sequence>
<organism evidence="2 3">
    <name type="scientific">Paratrimastix pyriformis</name>
    <dbReference type="NCBI Taxonomy" id="342808"/>
    <lineage>
        <taxon>Eukaryota</taxon>
        <taxon>Metamonada</taxon>
        <taxon>Preaxostyla</taxon>
        <taxon>Paratrimastigidae</taxon>
        <taxon>Paratrimastix</taxon>
    </lineage>
</organism>
<keyword evidence="3" id="KW-1185">Reference proteome</keyword>
<evidence type="ECO:0000313" key="3">
    <source>
        <dbReference type="Proteomes" id="UP001141327"/>
    </source>
</evidence>
<feature type="region of interest" description="Disordered" evidence="1">
    <location>
        <begin position="1"/>
        <end position="30"/>
    </location>
</feature>
<name>A0ABQ8UJE9_9EUKA</name>
<evidence type="ECO:0000313" key="2">
    <source>
        <dbReference type="EMBL" id="KAJ4459354.1"/>
    </source>
</evidence>
<gene>
    <name evidence="2" type="ORF">PAPYR_4653</name>
</gene>
<accession>A0ABQ8UJE9</accession>